<evidence type="ECO:0000313" key="11">
    <source>
        <dbReference type="Proteomes" id="UP000664332"/>
    </source>
</evidence>
<comment type="similarity">
    <text evidence="3 8">Belongs to the peptidase M17 family.</text>
</comment>
<sequence length="553" mass="57714">MAETTATAGGSPPDRVCQPQPHIFITKDGSLPVSEITSVPVTGHIPHASFTTEIPQGTDCLLVACFTGEDGLELAGTGLFDDEVDIEIWRQLVNVGATGAKEELTVVPGLEATGVPTVAAIGLGDSDDVEEDTLRRAAGVAARGLKGYASVATTIGAFGLGPAVEGFVLGGYHYPGYRKQDDSATAKKPVETVAFIHTVQAIAGETAPEKKQAKKAEKKAKEVFVRALINAEQVCFARDLVNTPPLDLYPASYAEIAKKAAKAEGLKVEVLDFEELKKKGFGGIVAVGQGSSRSPRLVRISYQPKKATTTVALVGKGITFDTGGISLKPGANMDAMTSDMAGSAAVVAAVVGAARLKLNVAVTATVPLAENMPGGSAQRPGDVIRHYGGVTSEVLNTDAEGRLVLADAIARACEDKPDYLIETATLTGAQLVALGTRTTGVMGSDDFRDRVAAHGRAVGETAWAMPIPEEVKKDVYSSDIADVRNIAKARWAGMQAAGAYLEKFVADGVEWTHLDVAGPAYNQDSPWGYSPKRATGCPVRTILATLADIADNG</sequence>
<evidence type="ECO:0000259" key="9">
    <source>
        <dbReference type="PROSITE" id="PS00631"/>
    </source>
</evidence>
<feature type="domain" description="Cytosol aminopeptidase" evidence="9">
    <location>
        <begin position="396"/>
        <end position="403"/>
    </location>
</feature>
<comment type="catalytic activity">
    <reaction evidence="1 8">
        <text>Release of an N-terminal amino acid, Xaa-|-Yaa-, in which Xaa is preferably Leu, but may be other amino acids including Pro although not Arg or Lys, and Yaa may be Pro. Amino acid amides and methyl esters are also readily hydrolyzed, but rates on arylamides are exceedingly low.</text>
        <dbReference type="EC" id="3.4.11.1"/>
    </reaction>
</comment>
<feature type="active site" evidence="8">
    <location>
        <position position="402"/>
    </location>
</feature>
<dbReference type="Proteomes" id="UP000664332">
    <property type="component" value="Unassembled WGS sequence"/>
</dbReference>
<dbReference type="PANTHER" id="PTHR11963:SF23">
    <property type="entry name" value="CYTOSOL AMINOPEPTIDASE"/>
    <property type="match status" value="1"/>
</dbReference>
<dbReference type="InterPro" id="IPR011356">
    <property type="entry name" value="Leucine_aapep/pepB"/>
</dbReference>
<protein>
    <recommendedName>
        <fullName evidence="8">Probable cytosol aminopeptidase</fullName>
        <ecNumber evidence="8">3.4.11.1</ecNumber>
    </recommendedName>
    <alternativeName>
        <fullName evidence="8">Leucine aminopeptidase</fullName>
        <shortName evidence="8">LAP</shortName>
        <ecNumber evidence="8">3.4.11.10</ecNumber>
    </alternativeName>
    <alternativeName>
        <fullName evidence="8">Leucyl aminopeptidase</fullName>
    </alternativeName>
</protein>
<dbReference type="CDD" id="cd00433">
    <property type="entry name" value="Peptidase_M17"/>
    <property type="match status" value="1"/>
</dbReference>
<evidence type="ECO:0000313" key="10">
    <source>
        <dbReference type="EMBL" id="MBN9643056.1"/>
    </source>
</evidence>
<dbReference type="SUPFAM" id="SSF52949">
    <property type="entry name" value="Macro domain-like"/>
    <property type="match status" value="1"/>
</dbReference>
<evidence type="ECO:0000256" key="7">
    <source>
        <dbReference type="ARBA" id="ARBA00049972"/>
    </source>
</evidence>
<comment type="caution">
    <text evidence="10">The sequence shown here is derived from an EMBL/GenBank/DDBJ whole genome shotgun (WGS) entry which is preliminary data.</text>
</comment>
<dbReference type="AlphaFoldDB" id="A0A939IUD0"/>
<dbReference type="EMBL" id="JAFLEQ010000003">
    <property type="protein sequence ID" value="MBN9643056.1"/>
    <property type="molecule type" value="Genomic_DNA"/>
</dbReference>
<proteinExistence type="inferred from homology"/>
<evidence type="ECO:0000256" key="3">
    <source>
        <dbReference type="ARBA" id="ARBA00009528"/>
    </source>
</evidence>
<feature type="binding site" evidence="8">
    <location>
        <position position="339"/>
    </location>
    <ligand>
        <name>Mn(2+)</name>
        <dbReference type="ChEBI" id="CHEBI:29035"/>
        <label>2</label>
    </ligand>
</feature>
<feature type="active site" evidence="8">
    <location>
        <position position="328"/>
    </location>
</feature>
<dbReference type="EC" id="3.4.11.1" evidence="8"/>
<dbReference type="InterPro" id="IPR023042">
    <property type="entry name" value="Peptidase_M17_leu_NH2_pept"/>
</dbReference>
<evidence type="ECO:0000256" key="4">
    <source>
        <dbReference type="ARBA" id="ARBA00022438"/>
    </source>
</evidence>
<feature type="binding site" evidence="8">
    <location>
        <position position="400"/>
    </location>
    <ligand>
        <name>Mn(2+)</name>
        <dbReference type="ChEBI" id="CHEBI:29035"/>
        <label>2</label>
    </ligand>
</feature>
<dbReference type="EC" id="3.4.11.10" evidence="8"/>
<comment type="catalytic activity">
    <reaction evidence="2 8">
        <text>Release of an N-terminal amino acid, preferentially leucine, but not glutamic or aspartic acids.</text>
        <dbReference type="EC" id="3.4.11.10"/>
    </reaction>
</comment>
<dbReference type="GO" id="GO:0006508">
    <property type="term" value="P:proteolysis"/>
    <property type="evidence" value="ECO:0007669"/>
    <property type="project" value="UniProtKB-KW"/>
</dbReference>
<feature type="binding site" evidence="8">
    <location>
        <position position="321"/>
    </location>
    <ligand>
        <name>Mn(2+)</name>
        <dbReference type="ChEBI" id="CHEBI:29035"/>
        <label>2</label>
    </ligand>
</feature>
<gene>
    <name evidence="8" type="primary">pepA</name>
    <name evidence="10" type="ORF">JZY06_00200</name>
</gene>
<keyword evidence="6 8" id="KW-0378">Hydrolase</keyword>
<feature type="binding site" evidence="8">
    <location>
        <position position="316"/>
    </location>
    <ligand>
        <name>Mn(2+)</name>
        <dbReference type="ChEBI" id="CHEBI:29035"/>
        <label>2</label>
    </ligand>
</feature>
<feature type="binding site" evidence="8">
    <location>
        <position position="321"/>
    </location>
    <ligand>
        <name>Mn(2+)</name>
        <dbReference type="ChEBI" id="CHEBI:29035"/>
        <label>1</label>
    </ligand>
</feature>
<keyword evidence="8" id="KW-0963">Cytoplasm</keyword>
<dbReference type="PROSITE" id="PS00631">
    <property type="entry name" value="CYTOSOL_AP"/>
    <property type="match status" value="1"/>
</dbReference>
<organism evidence="10 11">
    <name type="scientific">Corynebacterium mendelii</name>
    <dbReference type="NCBI Taxonomy" id="2765362"/>
    <lineage>
        <taxon>Bacteria</taxon>
        <taxon>Bacillati</taxon>
        <taxon>Actinomycetota</taxon>
        <taxon>Actinomycetes</taxon>
        <taxon>Mycobacteriales</taxon>
        <taxon>Corynebacteriaceae</taxon>
        <taxon>Corynebacterium</taxon>
    </lineage>
</organism>
<reference evidence="10" key="1">
    <citation type="submission" date="2021-03" db="EMBL/GenBank/DDBJ databases">
        <authorList>
            <person name="Sun Q."/>
        </authorList>
    </citation>
    <scope>NUCLEOTIDE SEQUENCE</scope>
    <source>
        <strain evidence="10">CCM 8862</strain>
    </source>
</reference>
<evidence type="ECO:0000256" key="2">
    <source>
        <dbReference type="ARBA" id="ARBA00000967"/>
    </source>
</evidence>
<dbReference type="Gene3D" id="3.40.630.10">
    <property type="entry name" value="Zn peptidases"/>
    <property type="match status" value="1"/>
</dbReference>
<comment type="subcellular location">
    <subcellularLocation>
        <location evidence="8">Cytoplasm</location>
    </subcellularLocation>
</comment>
<feature type="binding site" evidence="8">
    <location>
        <position position="398"/>
    </location>
    <ligand>
        <name>Mn(2+)</name>
        <dbReference type="ChEBI" id="CHEBI:29035"/>
        <label>1</label>
    </ligand>
</feature>
<dbReference type="Gene3D" id="3.40.220.10">
    <property type="entry name" value="Leucine Aminopeptidase, subunit E, domain 1"/>
    <property type="match status" value="1"/>
</dbReference>
<feature type="binding site" evidence="8">
    <location>
        <position position="400"/>
    </location>
    <ligand>
        <name>Mn(2+)</name>
        <dbReference type="ChEBI" id="CHEBI:29035"/>
        <label>1</label>
    </ligand>
</feature>
<evidence type="ECO:0000256" key="1">
    <source>
        <dbReference type="ARBA" id="ARBA00000135"/>
    </source>
</evidence>
<keyword evidence="4 8" id="KW-0031">Aminopeptidase</keyword>
<dbReference type="SUPFAM" id="SSF53187">
    <property type="entry name" value="Zn-dependent exopeptidases"/>
    <property type="match status" value="1"/>
</dbReference>
<dbReference type="GO" id="GO:0070006">
    <property type="term" value="F:metalloaminopeptidase activity"/>
    <property type="evidence" value="ECO:0007669"/>
    <property type="project" value="InterPro"/>
</dbReference>
<dbReference type="InterPro" id="IPR008283">
    <property type="entry name" value="Peptidase_M17_N"/>
</dbReference>
<dbReference type="Pfam" id="PF00883">
    <property type="entry name" value="Peptidase_M17"/>
    <property type="match status" value="1"/>
</dbReference>
<keyword evidence="11" id="KW-1185">Reference proteome</keyword>
<dbReference type="HAMAP" id="MF_00181">
    <property type="entry name" value="Cytosol_peptidase_M17"/>
    <property type="match status" value="1"/>
</dbReference>
<dbReference type="PRINTS" id="PR00481">
    <property type="entry name" value="LAMNOPPTDASE"/>
</dbReference>
<dbReference type="GO" id="GO:0005737">
    <property type="term" value="C:cytoplasm"/>
    <property type="evidence" value="ECO:0007669"/>
    <property type="project" value="UniProtKB-SubCell"/>
</dbReference>
<keyword evidence="8" id="KW-0479">Metal-binding</keyword>
<dbReference type="GO" id="GO:0030145">
    <property type="term" value="F:manganese ion binding"/>
    <property type="evidence" value="ECO:0007669"/>
    <property type="project" value="UniProtKB-UniRule"/>
</dbReference>
<keyword evidence="5 8" id="KW-0645">Protease</keyword>
<evidence type="ECO:0000256" key="8">
    <source>
        <dbReference type="HAMAP-Rule" id="MF_00181"/>
    </source>
</evidence>
<evidence type="ECO:0000256" key="5">
    <source>
        <dbReference type="ARBA" id="ARBA00022670"/>
    </source>
</evidence>
<comment type="function">
    <text evidence="7 8">Presumably involved in the processing and regular turnover of intracellular proteins. Catalyzes the removal of unsubstituted N-terminal amino acids from various peptides.</text>
</comment>
<dbReference type="InterPro" id="IPR043472">
    <property type="entry name" value="Macro_dom-like"/>
</dbReference>
<dbReference type="PANTHER" id="PTHR11963">
    <property type="entry name" value="LEUCINE AMINOPEPTIDASE-RELATED"/>
    <property type="match status" value="1"/>
</dbReference>
<dbReference type="InterPro" id="IPR000819">
    <property type="entry name" value="Peptidase_M17_C"/>
</dbReference>
<keyword evidence="8" id="KW-0464">Manganese</keyword>
<dbReference type="Pfam" id="PF02789">
    <property type="entry name" value="Peptidase_M17_N"/>
    <property type="match status" value="1"/>
</dbReference>
<accession>A0A939IUD0</accession>
<name>A0A939IUD0_9CORY</name>
<comment type="cofactor">
    <cofactor evidence="8">
        <name>Mn(2+)</name>
        <dbReference type="ChEBI" id="CHEBI:29035"/>
    </cofactor>
    <text evidence="8">Binds 2 manganese ions per subunit.</text>
</comment>
<dbReference type="NCBIfam" id="NF002073">
    <property type="entry name" value="PRK00913.1-2"/>
    <property type="match status" value="1"/>
</dbReference>
<evidence type="ECO:0000256" key="6">
    <source>
        <dbReference type="ARBA" id="ARBA00022801"/>
    </source>
</evidence>